<evidence type="ECO:0000256" key="8">
    <source>
        <dbReference type="ARBA" id="ARBA00022786"/>
    </source>
</evidence>
<dbReference type="EMBL" id="CP144052">
    <property type="protein sequence ID" value="WWD16368.1"/>
    <property type="molecule type" value="Genomic_DNA"/>
</dbReference>
<dbReference type="GO" id="GO:0008270">
    <property type="term" value="F:zinc ion binding"/>
    <property type="evidence" value="ECO:0007669"/>
    <property type="project" value="UniProtKB-KW"/>
</dbReference>
<dbReference type="RefSeq" id="XP_031859565.1">
    <property type="nucleotide sequence ID" value="XM_032006171.1"/>
</dbReference>
<evidence type="ECO:0000256" key="3">
    <source>
        <dbReference type="ARBA" id="ARBA00010258"/>
    </source>
</evidence>
<dbReference type="OrthoDB" id="185455at2759"/>
<name>A0A5M6BUV8_9TREE</name>
<feature type="region of interest" description="Disordered" evidence="14">
    <location>
        <begin position="253"/>
        <end position="377"/>
    </location>
</feature>
<evidence type="ECO:0000256" key="4">
    <source>
        <dbReference type="ARBA" id="ARBA00022679"/>
    </source>
</evidence>
<dbReference type="FunFam" id="1.10.10.10:FF:000270">
    <property type="entry name" value="Non-structural maintenance of chromosomes element 1 homolog"/>
    <property type="match status" value="1"/>
</dbReference>
<comment type="function">
    <text evidence="13">Acts in a DNA repair pathway for removal of UV-induced DNA damage that is distinct from classical nucleotide excision repair and in repair of ionizing radiation damage. Functions in homologous recombination repair of DNA double strand breaks and in recovery of stalled replication forks.</text>
</comment>
<evidence type="ECO:0000256" key="12">
    <source>
        <dbReference type="ARBA" id="ARBA00023242"/>
    </source>
</evidence>
<feature type="compositionally biased region" description="Acidic residues" evidence="14">
    <location>
        <begin position="289"/>
        <end position="311"/>
    </location>
</feature>
<dbReference type="InterPro" id="IPR011513">
    <property type="entry name" value="Nse1"/>
</dbReference>
<keyword evidence="10 13" id="KW-0233">DNA recombination</keyword>
<keyword evidence="6 13" id="KW-0227">DNA damage</keyword>
<evidence type="ECO:0000256" key="2">
    <source>
        <dbReference type="ARBA" id="ARBA00004123"/>
    </source>
</evidence>
<evidence type="ECO:0000256" key="13">
    <source>
        <dbReference type="RuleBase" id="RU368018"/>
    </source>
</evidence>
<keyword evidence="11 13" id="KW-0234">DNA repair</keyword>
<dbReference type="EC" id="2.3.2.27" evidence="13"/>
<evidence type="ECO:0000256" key="9">
    <source>
        <dbReference type="ARBA" id="ARBA00022833"/>
    </source>
</evidence>
<evidence type="ECO:0000313" key="16">
    <source>
        <dbReference type="Proteomes" id="UP000322225"/>
    </source>
</evidence>
<comment type="subunit">
    <text evidence="13">Component of the Smc5-Smc6 complex.</text>
</comment>
<keyword evidence="9 13" id="KW-0862">Zinc</keyword>
<accession>A0A5M6BUV8</accession>
<dbReference type="GO" id="GO:0030915">
    <property type="term" value="C:Smc5-Smc6 complex"/>
    <property type="evidence" value="ECO:0007669"/>
    <property type="project" value="UniProtKB-UniRule"/>
</dbReference>
<proteinExistence type="inferred from homology"/>
<dbReference type="Pfam" id="PF07574">
    <property type="entry name" value="SMC_Nse1"/>
    <property type="match status" value="1"/>
</dbReference>
<feature type="compositionally biased region" description="Acidic residues" evidence="14">
    <location>
        <begin position="347"/>
        <end position="363"/>
    </location>
</feature>
<evidence type="ECO:0000256" key="14">
    <source>
        <dbReference type="SAM" id="MobiDB-lite"/>
    </source>
</evidence>
<sequence length="377" mass="42149">MANDVHAPRATNLHKLFIQSMLSRRAAREHVVLELYKRAISACQAYDDTFRPTHRPDLAGLNAFMVEATELLHDLGMEFVRGQEQTGKGKGWIVLRNIDPTEVALQATDYSSNEVDFYRKVIEGVILSYPAYSVSHRQATSIVSELKTQMTRSNAESLLDSLCSRGWLSKSQRGRYTLGVRGAVELEPYLKQEYEGDIHNCRHCKRLLLAGCVCSQAGCSAHFHSYCYDSLVKLPRASCPDCKTRFFDSVPKPIGETAVPRAEDDFSRKLKKRKRGSAVNGKGKGRADEDGDADEDVDTDDDELEDEEGADPMEASAEGSGFVERGAGPSGWQVDSTSRKSVVPETQFDEDNADEEDEDEEEEQQSRPANRRRSGRR</sequence>
<dbReference type="Gene3D" id="3.90.1150.220">
    <property type="match status" value="1"/>
</dbReference>
<keyword evidence="12 13" id="KW-0539">Nucleus</keyword>
<keyword evidence="5 13" id="KW-0479">Metal-binding</keyword>
<dbReference type="GO" id="GO:0000724">
    <property type="term" value="P:double-strand break repair via homologous recombination"/>
    <property type="evidence" value="ECO:0007669"/>
    <property type="project" value="TreeGrafter"/>
</dbReference>
<dbReference type="AlphaFoldDB" id="A0A5M6BUV8"/>
<comment type="subcellular location">
    <subcellularLocation>
        <location evidence="2 13">Nucleus</location>
    </subcellularLocation>
</comment>
<evidence type="ECO:0000256" key="7">
    <source>
        <dbReference type="ARBA" id="ARBA00022771"/>
    </source>
</evidence>
<dbReference type="KEGG" id="ksn:43590324"/>
<gene>
    <name evidence="15" type="ORF">CI109_100794</name>
</gene>
<dbReference type="InterPro" id="IPR036388">
    <property type="entry name" value="WH-like_DNA-bd_sf"/>
</dbReference>
<keyword evidence="4 13" id="KW-0808">Transferase</keyword>
<comment type="similarity">
    <text evidence="3 13">Belongs to the NSE1 family.</text>
</comment>
<dbReference type="Gene3D" id="1.10.10.10">
    <property type="entry name" value="Winged helix-like DNA-binding domain superfamily/Winged helix DNA-binding domain"/>
    <property type="match status" value="1"/>
</dbReference>
<evidence type="ECO:0000256" key="5">
    <source>
        <dbReference type="ARBA" id="ARBA00022723"/>
    </source>
</evidence>
<keyword evidence="8 13" id="KW-0833">Ubl conjugation pathway</keyword>
<reference evidence="15" key="2">
    <citation type="submission" date="2024-01" db="EMBL/GenBank/DDBJ databases">
        <title>Comparative genomics of Cryptococcus and Kwoniella reveals pathogenesis evolution and contrasting modes of karyotype evolution via chromosome fusion or intercentromeric recombination.</title>
        <authorList>
            <person name="Coelho M.A."/>
            <person name="David-Palma M."/>
            <person name="Shea T."/>
            <person name="Bowers K."/>
            <person name="McGinley-Smith S."/>
            <person name="Mohammad A.W."/>
            <person name="Gnirke A."/>
            <person name="Yurkov A.M."/>
            <person name="Nowrousian M."/>
            <person name="Sun S."/>
            <person name="Cuomo C.A."/>
            <person name="Heitman J."/>
        </authorList>
    </citation>
    <scope>NUCLEOTIDE SEQUENCE</scope>
    <source>
        <strain evidence="15">CBS 12478</strain>
    </source>
</reference>
<dbReference type="GeneID" id="43590324"/>
<dbReference type="Proteomes" id="UP000322225">
    <property type="component" value="Chromosome 2"/>
</dbReference>
<protein>
    <recommendedName>
        <fullName evidence="13">Non-structural maintenance of chromosomes element 1 homolog</fullName>
        <ecNumber evidence="13">2.3.2.27</ecNumber>
    </recommendedName>
</protein>
<dbReference type="PANTHER" id="PTHR20973:SF0">
    <property type="entry name" value="NON-STRUCTURAL MAINTENANCE OF CHROMOSOMES ELEMENT 1 HOMOLOG"/>
    <property type="match status" value="1"/>
</dbReference>
<keyword evidence="16" id="KW-1185">Reference proteome</keyword>
<evidence type="ECO:0000313" key="15">
    <source>
        <dbReference type="EMBL" id="WWD16368.1"/>
    </source>
</evidence>
<dbReference type="InterPro" id="IPR013083">
    <property type="entry name" value="Znf_RING/FYVE/PHD"/>
</dbReference>
<evidence type="ECO:0000256" key="1">
    <source>
        <dbReference type="ARBA" id="ARBA00000900"/>
    </source>
</evidence>
<evidence type="ECO:0000256" key="11">
    <source>
        <dbReference type="ARBA" id="ARBA00023204"/>
    </source>
</evidence>
<evidence type="ECO:0000256" key="10">
    <source>
        <dbReference type="ARBA" id="ARBA00023172"/>
    </source>
</evidence>
<dbReference type="GO" id="GO:0061630">
    <property type="term" value="F:ubiquitin protein ligase activity"/>
    <property type="evidence" value="ECO:0007669"/>
    <property type="project" value="UniProtKB-EC"/>
</dbReference>
<dbReference type="Gene3D" id="3.30.40.10">
    <property type="entry name" value="Zinc/RING finger domain, C3HC4 (zinc finger)"/>
    <property type="match status" value="1"/>
</dbReference>
<keyword evidence="7 13" id="KW-0863">Zinc-finger</keyword>
<dbReference type="PANTHER" id="PTHR20973">
    <property type="entry name" value="NON-SMC ELEMENT 1-RELATED"/>
    <property type="match status" value="1"/>
</dbReference>
<dbReference type="GO" id="GO:0005634">
    <property type="term" value="C:nucleus"/>
    <property type="evidence" value="ECO:0007669"/>
    <property type="project" value="UniProtKB-SubCell"/>
</dbReference>
<organism evidence="15 16">
    <name type="scientific">Kwoniella shandongensis</name>
    <dbReference type="NCBI Taxonomy" id="1734106"/>
    <lineage>
        <taxon>Eukaryota</taxon>
        <taxon>Fungi</taxon>
        <taxon>Dikarya</taxon>
        <taxon>Basidiomycota</taxon>
        <taxon>Agaricomycotina</taxon>
        <taxon>Tremellomycetes</taxon>
        <taxon>Tremellales</taxon>
        <taxon>Cryptococcaceae</taxon>
        <taxon>Kwoniella</taxon>
    </lineage>
</organism>
<evidence type="ECO:0000256" key="6">
    <source>
        <dbReference type="ARBA" id="ARBA00022763"/>
    </source>
</evidence>
<comment type="catalytic activity">
    <reaction evidence="1 13">
        <text>S-ubiquitinyl-[E2 ubiquitin-conjugating enzyme]-L-cysteine + [acceptor protein]-L-lysine = [E2 ubiquitin-conjugating enzyme]-L-cysteine + N(6)-ubiquitinyl-[acceptor protein]-L-lysine.</text>
        <dbReference type="EC" id="2.3.2.27"/>
    </reaction>
</comment>
<reference evidence="15" key="1">
    <citation type="submission" date="2017-08" db="EMBL/GenBank/DDBJ databases">
        <authorList>
            <person name="Cuomo C."/>
            <person name="Billmyre B."/>
            <person name="Heitman J."/>
        </authorList>
    </citation>
    <scope>NUCLEOTIDE SEQUENCE</scope>
    <source>
        <strain evidence="15">CBS 12478</strain>
    </source>
</reference>